<name>A0A2T0RTA7_9RHOB</name>
<comment type="caution">
    <text evidence="9">The sequence shown here is derived from an EMBL/GenBank/DDBJ whole genome shotgun (WGS) entry which is preliminary data.</text>
</comment>
<dbReference type="FunFam" id="3.40.50.12240:FF:000002">
    <property type="entry name" value="Flagellum-specific ATP synthase FliI"/>
    <property type="match status" value="1"/>
</dbReference>
<evidence type="ECO:0000256" key="3">
    <source>
        <dbReference type="ARBA" id="ARBA00022490"/>
    </source>
</evidence>
<dbReference type="InterPro" id="IPR040627">
    <property type="entry name" value="T3SS_ATPase_C"/>
</dbReference>
<dbReference type="PANTHER" id="PTHR15184">
    <property type="entry name" value="ATP SYNTHASE"/>
    <property type="match status" value="1"/>
</dbReference>
<keyword evidence="4" id="KW-0547">Nucleotide-binding</keyword>
<dbReference type="Pfam" id="PF00006">
    <property type="entry name" value="ATP-synt_ab"/>
    <property type="match status" value="1"/>
</dbReference>
<organism evidence="9 10">
    <name type="scientific">Aliiruegeria haliotis</name>
    <dbReference type="NCBI Taxonomy" id="1280846"/>
    <lineage>
        <taxon>Bacteria</taxon>
        <taxon>Pseudomonadati</taxon>
        <taxon>Pseudomonadota</taxon>
        <taxon>Alphaproteobacteria</taxon>
        <taxon>Rhodobacterales</taxon>
        <taxon>Roseobacteraceae</taxon>
        <taxon>Aliiruegeria</taxon>
    </lineage>
</organism>
<dbReference type="EMBL" id="PVTD01000003">
    <property type="protein sequence ID" value="PRY24398.1"/>
    <property type="molecule type" value="Genomic_DNA"/>
</dbReference>
<dbReference type="SMART" id="SM00382">
    <property type="entry name" value="AAA"/>
    <property type="match status" value="1"/>
</dbReference>
<dbReference type="GO" id="GO:0046933">
    <property type="term" value="F:proton-transporting ATP synthase activity, rotational mechanism"/>
    <property type="evidence" value="ECO:0007669"/>
    <property type="project" value="TreeGrafter"/>
</dbReference>
<proteinExistence type="predicted"/>
<accession>A0A2T0RTA7</accession>
<evidence type="ECO:0000256" key="1">
    <source>
        <dbReference type="ARBA" id="ARBA00004496"/>
    </source>
</evidence>
<gene>
    <name evidence="9" type="ORF">CLV78_103264</name>
</gene>
<dbReference type="Gene3D" id="3.40.50.12240">
    <property type="match status" value="1"/>
</dbReference>
<dbReference type="InterPro" id="IPR050053">
    <property type="entry name" value="ATPase_alpha/beta_chains"/>
</dbReference>
<reference evidence="9 10" key="1">
    <citation type="submission" date="2018-03" db="EMBL/GenBank/DDBJ databases">
        <title>Genomic Encyclopedia of Archaeal and Bacterial Type Strains, Phase II (KMG-II): from individual species to whole genera.</title>
        <authorList>
            <person name="Goeker M."/>
        </authorList>
    </citation>
    <scope>NUCLEOTIDE SEQUENCE [LARGE SCALE GENOMIC DNA]</scope>
    <source>
        <strain evidence="9 10">DSM 29328</strain>
    </source>
</reference>
<dbReference type="Pfam" id="PF18269">
    <property type="entry name" value="T3SS_ATPase_C"/>
    <property type="match status" value="1"/>
</dbReference>
<dbReference type="NCBIfam" id="TIGR01026">
    <property type="entry name" value="fliI_yscN"/>
    <property type="match status" value="1"/>
</dbReference>
<keyword evidence="3" id="KW-0963">Cytoplasm</keyword>
<dbReference type="InterPro" id="IPR003593">
    <property type="entry name" value="AAA+_ATPase"/>
</dbReference>
<dbReference type="InterPro" id="IPR027417">
    <property type="entry name" value="P-loop_NTPase"/>
</dbReference>
<dbReference type="GO" id="GO:0016887">
    <property type="term" value="F:ATP hydrolysis activity"/>
    <property type="evidence" value="ECO:0007669"/>
    <property type="project" value="InterPro"/>
</dbReference>
<dbReference type="InterPro" id="IPR000194">
    <property type="entry name" value="ATPase_F1/V1/A1_a/bsu_nucl-bd"/>
</dbReference>
<dbReference type="GO" id="GO:0005737">
    <property type="term" value="C:cytoplasm"/>
    <property type="evidence" value="ECO:0007669"/>
    <property type="project" value="UniProtKB-SubCell"/>
</dbReference>
<dbReference type="GO" id="GO:0030257">
    <property type="term" value="C:type III protein secretion system complex"/>
    <property type="evidence" value="ECO:0007669"/>
    <property type="project" value="InterPro"/>
</dbReference>
<keyword evidence="6" id="KW-0653">Protein transport</keyword>
<evidence type="ECO:0000256" key="7">
    <source>
        <dbReference type="ARBA" id="ARBA00022967"/>
    </source>
</evidence>
<evidence type="ECO:0000256" key="4">
    <source>
        <dbReference type="ARBA" id="ARBA00022741"/>
    </source>
</evidence>
<evidence type="ECO:0000313" key="9">
    <source>
        <dbReference type="EMBL" id="PRY24398.1"/>
    </source>
</evidence>
<evidence type="ECO:0000313" key="10">
    <source>
        <dbReference type="Proteomes" id="UP000239480"/>
    </source>
</evidence>
<comment type="subcellular location">
    <subcellularLocation>
        <location evidence="1">Cytoplasm</location>
    </subcellularLocation>
</comment>
<dbReference type="SUPFAM" id="SSF52540">
    <property type="entry name" value="P-loop containing nucleoside triphosphate hydrolases"/>
    <property type="match status" value="1"/>
</dbReference>
<dbReference type="GO" id="GO:0005524">
    <property type="term" value="F:ATP binding"/>
    <property type="evidence" value="ECO:0007669"/>
    <property type="project" value="UniProtKB-KW"/>
</dbReference>
<dbReference type="Proteomes" id="UP000239480">
    <property type="component" value="Unassembled WGS sequence"/>
</dbReference>
<dbReference type="PANTHER" id="PTHR15184:SF9">
    <property type="entry name" value="SPI-1 TYPE 3 SECRETION SYSTEM ATPASE"/>
    <property type="match status" value="1"/>
</dbReference>
<evidence type="ECO:0000259" key="8">
    <source>
        <dbReference type="SMART" id="SM00382"/>
    </source>
</evidence>
<keyword evidence="10" id="KW-1185">Reference proteome</keyword>
<sequence length="442" mass="46522">MNRGIDALANDIRNLSPVRPVGRVVQASHGTLTVGGLAGDAALGDHVRVELRDGRLRGEVIDISAQGAIVLPDGSGDGIRIGDPVVLQGAPSIAPASHWVGRIIDPFGAPLDGMGLSRGATPRPVRAAPPRATERGPLGARLTTGLAVFDTMLPLVRGQRLGVFAGSGVGKSTLLANLTKGVDADVTVIALVGERGREVREFVEETLGQEGRKKAVVVAATSDQPPLSRRRALWSAMSVAEFFRDQGQHVLFLADSVTRFAEAHREIALAAGETSSLRGFPPSVAHQIMTVAERAGPGTAQSGGDITAIFTVLVAGSDMEEPIADILRGVLDGHVVLDRQIAERGRYPAIDLLRSVSRSLPRAASDPENMLIKLARQRLGAYDRAELMIQSGLYSPGSDPEVDAAIQVWPALDAFLAEPSPDGPAEAFRKLAGILGQHSWTG</sequence>
<keyword evidence="5" id="KW-0067">ATP-binding</keyword>
<dbReference type="RefSeq" id="WP_106204768.1">
    <property type="nucleotide sequence ID" value="NZ_PVTD01000003.1"/>
</dbReference>
<evidence type="ECO:0000256" key="2">
    <source>
        <dbReference type="ARBA" id="ARBA00022448"/>
    </source>
</evidence>
<dbReference type="InterPro" id="IPR005714">
    <property type="entry name" value="ATPase_T3SS_FliI/YscN"/>
</dbReference>
<protein>
    <submittedName>
        <fullName evidence="9">Flagellum-specific ATP synthase</fullName>
    </submittedName>
</protein>
<keyword evidence="2" id="KW-0813">Transport</keyword>
<dbReference type="OrthoDB" id="9801639at2"/>
<dbReference type="GO" id="GO:0030254">
    <property type="term" value="P:protein secretion by the type III secretion system"/>
    <property type="evidence" value="ECO:0007669"/>
    <property type="project" value="InterPro"/>
</dbReference>
<feature type="domain" description="AAA+ ATPase" evidence="8">
    <location>
        <begin position="157"/>
        <end position="342"/>
    </location>
</feature>
<evidence type="ECO:0000256" key="5">
    <source>
        <dbReference type="ARBA" id="ARBA00022840"/>
    </source>
</evidence>
<evidence type="ECO:0000256" key="6">
    <source>
        <dbReference type="ARBA" id="ARBA00022927"/>
    </source>
</evidence>
<dbReference type="CDD" id="cd01136">
    <property type="entry name" value="ATPase_flagellum-secretory_path_III"/>
    <property type="match status" value="1"/>
</dbReference>
<dbReference type="AlphaFoldDB" id="A0A2T0RTA7"/>
<keyword evidence="7" id="KW-1278">Translocase</keyword>